<accession>A0A1F7L0V6</accession>
<dbReference type="Pfam" id="PF00535">
    <property type="entry name" value="Glycos_transf_2"/>
    <property type="match status" value="1"/>
</dbReference>
<proteinExistence type="predicted"/>
<name>A0A1F7L0V6_9BACT</name>
<dbReference type="InterPro" id="IPR029044">
    <property type="entry name" value="Nucleotide-diphossugar_trans"/>
</dbReference>
<dbReference type="SUPFAM" id="SSF53448">
    <property type="entry name" value="Nucleotide-diphospho-sugar transferases"/>
    <property type="match status" value="1"/>
</dbReference>
<gene>
    <name evidence="2" type="ORF">A3K52_03170</name>
</gene>
<sequence>MGYKTISIIIPVYNEEKLITQTITKVISADTLGLKKEIIVVDDGSTDKTVESIKKKVASIKIKQNYVIYTIFKKNNEGKGAALKNGFRKTTGDIVLVQDADLEYDPSDYPTLIGPFLNREADVVYGSRFISDRPHRVLYFWHSVINKFLTMLSNMFTNLNLTDMETGFKVFKGTLIRKIAPHLITQRFGFEPEITARISKIKEVKIYEVGISYAGRTYSEGKKIGWRDGVRALWEIVYFNLFAR</sequence>
<organism evidence="2 3">
    <name type="scientific">Candidatus Roizmanbacteria bacterium RIFOXYD1_FULL_38_12</name>
    <dbReference type="NCBI Taxonomy" id="1802093"/>
    <lineage>
        <taxon>Bacteria</taxon>
        <taxon>Candidatus Roizmaniibacteriota</taxon>
    </lineage>
</organism>
<dbReference type="InterPro" id="IPR050256">
    <property type="entry name" value="Glycosyltransferase_2"/>
</dbReference>
<evidence type="ECO:0000313" key="3">
    <source>
        <dbReference type="Proteomes" id="UP000177050"/>
    </source>
</evidence>
<dbReference type="GO" id="GO:0016740">
    <property type="term" value="F:transferase activity"/>
    <property type="evidence" value="ECO:0007669"/>
    <property type="project" value="UniProtKB-KW"/>
</dbReference>
<dbReference type="CDD" id="cd04179">
    <property type="entry name" value="DPM_DPG-synthase_like"/>
    <property type="match status" value="1"/>
</dbReference>
<protein>
    <submittedName>
        <fullName evidence="2">Glycosyl transferase</fullName>
    </submittedName>
</protein>
<evidence type="ECO:0000313" key="2">
    <source>
        <dbReference type="EMBL" id="OGK73760.1"/>
    </source>
</evidence>
<reference evidence="2 3" key="1">
    <citation type="journal article" date="2016" name="Nat. Commun.">
        <title>Thousands of microbial genomes shed light on interconnected biogeochemical processes in an aquifer system.</title>
        <authorList>
            <person name="Anantharaman K."/>
            <person name="Brown C.T."/>
            <person name="Hug L.A."/>
            <person name="Sharon I."/>
            <person name="Castelle C.J."/>
            <person name="Probst A.J."/>
            <person name="Thomas B.C."/>
            <person name="Singh A."/>
            <person name="Wilkins M.J."/>
            <person name="Karaoz U."/>
            <person name="Brodie E.L."/>
            <person name="Williams K.H."/>
            <person name="Hubbard S.S."/>
            <person name="Banfield J.F."/>
        </authorList>
    </citation>
    <scope>NUCLEOTIDE SEQUENCE [LARGE SCALE GENOMIC DNA]</scope>
</reference>
<evidence type="ECO:0000259" key="1">
    <source>
        <dbReference type="Pfam" id="PF00535"/>
    </source>
</evidence>
<dbReference type="EMBL" id="MGBR01000001">
    <property type="protein sequence ID" value="OGK73760.1"/>
    <property type="molecule type" value="Genomic_DNA"/>
</dbReference>
<dbReference type="PANTHER" id="PTHR48090">
    <property type="entry name" value="UNDECAPRENYL-PHOSPHATE 4-DEOXY-4-FORMAMIDO-L-ARABINOSE TRANSFERASE-RELATED"/>
    <property type="match status" value="1"/>
</dbReference>
<dbReference type="AlphaFoldDB" id="A0A1F7L0V6"/>
<feature type="domain" description="Glycosyltransferase 2-like" evidence="1">
    <location>
        <begin position="7"/>
        <end position="172"/>
    </location>
</feature>
<dbReference type="Proteomes" id="UP000177050">
    <property type="component" value="Unassembled WGS sequence"/>
</dbReference>
<keyword evidence="2" id="KW-0808">Transferase</keyword>
<dbReference type="Gene3D" id="3.90.550.10">
    <property type="entry name" value="Spore Coat Polysaccharide Biosynthesis Protein SpsA, Chain A"/>
    <property type="match status" value="1"/>
</dbReference>
<dbReference type="PANTHER" id="PTHR48090:SF7">
    <property type="entry name" value="RFBJ PROTEIN"/>
    <property type="match status" value="1"/>
</dbReference>
<comment type="caution">
    <text evidence="2">The sequence shown here is derived from an EMBL/GenBank/DDBJ whole genome shotgun (WGS) entry which is preliminary data.</text>
</comment>
<dbReference type="InterPro" id="IPR001173">
    <property type="entry name" value="Glyco_trans_2-like"/>
</dbReference>